<sequence>MFDIEFELPFLPRTMSENLLPKSAPLRTDKRFEVTKTGLIGIQRDSMLQNELHYLPQLGKSRTRGHQLPSVDTTFGVKYEKFDGGVSEALQHWVNLAKDEKSREERYRYVRDFVALNKEAIKSGCVTTKQNDEFRSLNDIKRKVKIGNGSDSVSSSLKNGFARSKVSFPPGTTFGMPHRPSTPIHEVLEYRFMHDWLNDMQTIEAARVNAKKEATKAISGAYHTKSSWLKNAKIPVEEKPLWKMPRFRNVEAAVDTFRRPNMRQKALSAHDLDKVPREGVNAFEQGVYTVNTTSLPA</sequence>
<dbReference type="InterPro" id="IPR029147">
    <property type="entry name" value="CFAP77"/>
</dbReference>
<gene>
    <name evidence="1" type="ORF">BpHYR1_040811</name>
</gene>
<reference evidence="1 2" key="1">
    <citation type="journal article" date="2018" name="Sci. Rep.">
        <title>Genomic signatures of local adaptation to the degree of environmental predictability in rotifers.</title>
        <authorList>
            <person name="Franch-Gras L."/>
            <person name="Hahn C."/>
            <person name="Garcia-Roger E.M."/>
            <person name="Carmona M.J."/>
            <person name="Serra M."/>
            <person name="Gomez A."/>
        </authorList>
    </citation>
    <scope>NUCLEOTIDE SEQUENCE [LARGE SCALE GENOMIC DNA]</scope>
    <source>
        <strain evidence="1">HYR1</strain>
    </source>
</reference>
<dbReference type="Proteomes" id="UP000276133">
    <property type="component" value="Unassembled WGS sequence"/>
</dbReference>
<dbReference type="STRING" id="10195.A0A3M7RDU5"/>
<organism evidence="1 2">
    <name type="scientific">Brachionus plicatilis</name>
    <name type="common">Marine rotifer</name>
    <name type="synonym">Brachionus muelleri</name>
    <dbReference type="NCBI Taxonomy" id="10195"/>
    <lineage>
        <taxon>Eukaryota</taxon>
        <taxon>Metazoa</taxon>
        <taxon>Spiralia</taxon>
        <taxon>Gnathifera</taxon>
        <taxon>Rotifera</taxon>
        <taxon>Eurotatoria</taxon>
        <taxon>Monogononta</taxon>
        <taxon>Pseudotrocha</taxon>
        <taxon>Ploima</taxon>
        <taxon>Brachionidae</taxon>
        <taxon>Brachionus</taxon>
    </lineage>
</organism>
<dbReference type="EMBL" id="REGN01003633">
    <property type="protein sequence ID" value="RNA21641.1"/>
    <property type="molecule type" value="Genomic_DNA"/>
</dbReference>
<dbReference type="OrthoDB" id="532484at2759"/>
<proteinExistence type="predicted"/>
<evidence type="ECO:0000313" key="1">
    <source>
        <dbReference type="EMBL" id="RNA21641.1"/>
    </source>
</evidence>
<dbReference type="AlphaFoldDB" id="A0A3M7RDU5"/>
<comment type="caution">
    <text evidence="1">The sequence shown here is derived from an EMBL/GenBank/DDBJ whole genome shotgun (WGS) entry which is preliminary data.</text>
</comment>
<dbReference type="PANTHER" id="PTHR28617">
    <property type="entry name" value="CILIA- AND FLAGELLA-ASSOCIATED PROTEIN 77"/>
    <property type="match status" value="1"/>
</dbReference>
<evidence type="ECO:0008006" key="3">
    <source>
        <dbReference type="Google" id="ProtNLM"/>
    </source>
</evidence>
<protein>
    <recommendedName>
        <fullName evidence="3">Cilia- and flagella-associated protein 77-like</fullName>
    </recommendedName>
</protein>
<dbReference type="Pfam" id="PF14825">
    <property type="entry name" value="CFAP77"/>
    <property type="match status" value="1"/>
</dbReference>
<accession>A0A3M7RDU5</accession>
<keyword evidence="2" id="KW-1185">Reference proteome</keyword>
<evidence type="ECO:0000313" key="2">
    <source>
        <dbReference type="Proteomes" id="UP000276133"/>
    </source>
</evidence>
<name>A0A3M7RDU5_BRAPC</name>
<dbReference type="PANTHER" id="PTHR28617:SF1">
    <property type="entry name" value="CILIA- AND FLAGELLA-ASSOCIATED PROTEIN 77"/>
    <property type="match status" value="1"/>
</dbReference>